<evidence type="ECO:0000313" key="11">
    <source>
        <dbReference type="EMBL" id="SDV46583.1"/>
    </source>
</evidence>
<proteinExistence type="inferred from homology"/>
<dbReference type="Proteomes" id="UP000243719">
    <property type="component" value="Unassembled WGS sequence"/>
</dbReference>
<keyword evidence="11" id="KW-0969">Cilium</keyword>
<evidence type="ECO:0000256" key="9">
    <source>
        <dbReference type="ARBA" id="ARBA00023225"/>
    </source>
</evidence>
<comment type="similarity">
    <text evidence="3">Belongs to the FliH family.</text>
</comment>
<name>A0A1H2PJQ4_9BURK</name>
<comment type="function">
    <text evidence="1">Needed for flagellar regrowth and assembly.</text>
</comment>
<protein>
    <recommendedName>
        <fullName evidence="4">Flagellar assembly protein FliH</fullName>
    </recommendedName>
</protein>
<keyword evidence="5" id="KW-0813">Transport</keyword>
<accession>A0A1H2PJQ4</accession>
<evidence type="ECO:0000313" key="12">
    <source>
        <dbReference type="Proteomes" id="UP000243719"/>
    </source>
</evidence>
<evidence type="ECO:0000256" key="2">
    <source>
        <dbReference type="ARBA" id="ARBA00004496"/>
    </source>
</evidence>
<keyword evidence="6" id="KW-0963">Cytoplasm</keyword>
<organism evidence="11 12">
    <name type="scientific">Chitinasiproducens palmae</name>
    <dbReference type="NCBI Taxonomy" id="1770053"/>
    <lineage>
        <taxon>Bacteria</taxon>
        <taxon>Pseudomonadati</taxon>
        <taxon>Pseudomonadota</taxon>
        <taxon>Betaproteobacteria</taxon>
        <taxon>Burkholderiales</taxon>
        <taxon>Burkholderiaceae</taxon>
        <taxon>Chitinasiproducens</taxon>
    </lineage>
</organism>
<evidence type="ECO:0000256" key="8">
    <source>
        <dbReference type="ARBA" id="ARBA00022927"/>
    </source>
</evidence>
<dbReference type="GO" id="GO:0015031">
    <property type="term" value="P:protein transport"/>
    <property type="evidence" value="ECO:0007669"/>
    <property type="project" value="UniProtKB-KW"/>
</dbReference>
<sequence>MSESIIPKEKLSAFQRWEMASFDPPPPPPPAPEIDPLAVARAAAEAQGFAAGRQAGLAEGYAAGHAEGLAAGHALARENAARLAELADAFTAAADALSQEVAEALGAAAMDIAHSVVRQALQTDPTVVLGAARELLDSEPPLLGAPVLLVNPADLPVVDAYLAGDLAAAGWSVRSDITIARGDCRAKAGSGEIDATLATRWTRVVTALGKDRPW</sequence>
<keyword evidence="9" id="KW-1006">Bacterial flagellum protein export</keyword>
<dbReference type="InterPro" id="IPR000563">
    <property type="entry name" value="Flag_FliH"/>
</dbReference>
<evidence type="ECO:0000256" key="3">
    <source>
        <dbReference type="ARBA" id="ARBA00006602"/>
    </source>
</evidence>
<dbReference type="GO" id="GO:0071973">
    <property type="term" value="P:bacterial-type flagellum-dependent cell motility"/>
    <property type="evidence" value="ECO:0007669"/>
    <property type="project" value="InterPro"/>
</dbReference>
<evidence type="ECO:0000256" key="1">
    <source>
        <dbReference type="ARBA" id="ARBA00003041"/>
    </source>
</evidence>
<dbReference type="AlphaFoldDB" id="A0A1H2PJQ4"/>
<evidence type="ECO:0000256" key="5">
    <source>
        <dbReference type="ARBA" id="ARBA00022448"/>
    </source>
</evidence>
<dbReference type="PANTHER" id="PTHR34982:SF1">
    <property type="entry name" value="FLAGELLAR ASSEMBLY PROTEIN FLIH"/>
    <property type="match status" value="1"/>
</dbReference>
<reference evidence="12" key="1">
    <citation type="submission" date="2016-09" db="EMBL/GenBank/DDBJ databases">
        <authorList>
            <person name="Varghese N."/>
            <person name="Submissions S."/>
        </authorList>
    </citation>
    <scope>NUCLEOTIDE SEQUENCE [LARGE SCALE GENOMIC DNA]</scope>
    <source>
        <strain evidence="12">JS23</strain>
    </source>
</reference>
<evidence type="ECO:0000256" key="6">
    <source>
        <dbReference type="ARBA" id="ARBA00022490"/>
    </source>
</evidence>
<dbReference type="GO" id="GO:0044781">
    <property type="term" value="P:bacterial-type flagellum organization"/>
    <property type="evidence" value="ECO:0007669"/>
    <property type="project" value="UniProtKB-KW"/>
</dbReference>
<gene>
    <name evidence="11" type="ORF">SAMN05216551_101457</name>
</gene>
<dbReference type="PANTHER" id="PTHR34982">
    <property type="entry name" value="YOP PROTEINS TRANSLOCATION PROTEIN L"/>
    <property type="match status" value="1"/>
</dbReference>
<evidence type="ECO:0000259" key="10">
    <source>
        <dbReference type="Pfam" id="PF02108"/>
    </source>
</evidence>
<evidence type="ECO:0000256" key="7">
    <source>
        <dbReference type="ARBA" id="ARBA00022795"/>
    </source>
</evidence>
<dbReference type="PRINTS" id="PR01003">
    <property type="entry name" value="FLGFLIH"/>
</dbReference>
<keyword evidence="7" id="KW-1005">Bacterial flagellum biogenesis</keyword>
<keyword evidence="8" id="KW-0653">Protein transport</keyword>
<keyword evidence="11" id="KW-0966">Cell projection</keyword>
<keyword evidence="12" id="KW-1185">Reference proteome</keyword>
<dbReference type="GO" id="GO:0005829">
    <property type="term" value="C:cytosol"/>
    <property type="evidence" value="ECO:0007669"/>
    <property type="project" value="TreeGrafter"/>
</dbReference>
<dbReference type="InterPro" id="IPR018035">
    <property type="entry name" value="Flagellar_FliH/T3SS_HrpE"/>
</dbReference>
<dbReference type="STRING" id="1770053.SAMN05216551_101457"/>
<evidence type="ECO:0000256" key="4">
    <source>
        <dbReference type="ARBA" id="ARBA00016507"/>
    </source>
</evidence>
<dbReference type="EMBL" id="FNLO01000001">
    <property type="protein sequence ID" value="SDV46583.1"/>
    <property type="molecule type" value="Genomic_DNA"/>
</dbReference>
<dbReference type="InterPro" id="IPR051472">
    <property type="entry name" value="T3SS_Stator/FliH"/>
</dbReference>
<dbReference type="GO" id="GO:0009288">
    <property type="term" value="C:bacterial-type flagellum"/>
    <property type="evidence" value="ECO:0007669"/>
    <property type="project" value="InterPro"/>
</dbReference>
<feature type="domain" description="Flagellar assembly protein FliH/Type III secretion system HrpE" evidence="10">
    <location>
        <begin position="78"/>
        <end position="204"/>
    </location>
</feature>
<dbReference type="RefSeq" id="WP_091904123.1">
    <property type="nucleotide sequence ID" value="NZ_FNLO01000001.1"/>
</dbReference>
<keyword evidence="11" id="KW-0282">Flagellum</keyword>
<dbReference type="GO" id="GO:0003774">
    <property type="term" value="F:cytoskeletal motor activity"/>
    <property type="evidence" value="ECO:0007669"/>
    <property type="project" value="InterPro"/>
</dbReference>
<dbReference type="Pfam" id="PF02108">
    <property type="entry name" value="FliH"/>
    <property type="match status" value="1"/>
</dbReference>
<comment type="subcellular location">
    <subcellularLocation>
        <location evidence="2">Cytoplasm</location>
    </subcellularLocation>
</comment>
<dbReference type="OrthoDB" id="5296952at2"/>